<evidence type="ECO:0000256" key="3">
    <source>
        <dbReference type="PROSITE-ProRule" id="PRU00169"/>
    </source>
</evidence>
<evidence type="ECO:0000313" key="6">
    <source>
        <dbReference type="Proteomes" id="UP000031802"/>
    </source>
</evidence>
<dbReference type="PATRIC" id="fig|1229276.3.peg.3993"/>
<dbReference type="GO" id="GO:0000160">
    <property type="term" value="P:phosphorelay signal transduction system"/>
    <property type="evidence" value="ECO:0007669"/>
    <property type="project" value="UniProtKB-KW"/>
</dbReference>
<proteinExistence type="predicted"/>
<evidence type="ECO:0000256" key="1">
    <source>
        <dbReference type="ARBA" id="ARBA00022553"/>
    </source>
</evidence>
<dbReference type="InterPro" id="IPR011006">
    <property type="entry name" value="CheY-like_superfamily"/>
</dbReference>
<evidence type="ECO:0000259" key="4">
    <source>
        <dbReference type="PROSITE" id="PS50110"/>
    </source>
</evidence>
<keyword evidence="2" id="KW-0902">Two-component regulatory system</keyword>
<dbReference type="eggNOG" id="COG0745">
    <property type="taxonomic scope" value="Bacteria"/>
</dbReference>
<gene>
    <name evidence="5" type="ORF">DI53_3857</name>
</gene>
<keyword evidence="6" id="KW-1185">Reference proteome</keyword>
<comment type="caution">
    <text evidence="5">The sequence shown here is derived from an EMBL/GenBank/DDBJ whole genome shotgun (WGS) entry which is preliminary data.</text>
</comment>
<dbReference type="STRING" id="1229276.DI53_3857"/>
<feature type="modified residue" description="4-aspartylphosphate" evidence="3">
    <location>
        <position position="63"/>
    </location>
</feature>
<dbReference type="Gene3D" id="3.40.50.2300">
    <property type="match status" value="1"/>
</dbReference>
<accession>A0A0B8T143</accession>
<dbReference type="SMART" id="SM00448">
    <property type="entry name" value="REC"/>
    <property type="match status" value="1"/>
</dbReference>
<dbReference type="InterPro" id="IPR001789">
    <property type="entry name" value="Sig_transdc_resp-reg_receiver"/>
</dbReference>
<name>A0A0B8T143_9SPHI</name>
<dbReference type="Proteomes" id="UP000031802">
    <property type="component" value="Unassembled WGS sequence"/>
</dbReference>
<dbReference type="SUPFAM" id="SSF52172">
    <property type="entry name" value="CheY-like"/>
    <property type="match status" value="1"/>
</dbReference>
<dbReference type="AlphaFoldDB" id="A0A0B8T143"/>
<keyword evidence="1 3" id="KW-0597">Phosphoprotein</keyword>
<reference evidence="6" key="1">
    <citation type="submission" date="2014-04" db="EMBL/GenBank/DDBJ databases">
        <title>Whole-Genome optical mapping and complete genome sequence of Sphingobacterium deserti sp. nov., a new spaces isolated from desert in the west of China.</title>
        <authorList>
            <person name="Teng C."/>
            <person name="Zhou Z."/>
            <person name="Li X."/>
            <person name="Chen M."/>
            <person name="Lin M."/>
            <person name="Wang L."/>
            <person name="Su S."/>
            <person name="Zhang C."/>
            <person name="Zhang W."/>
        </authorList>
    </citation>
    <scope>NUCLEOTIDE SEQUENCE [LARGE SCALE GENOMIC DNA]</scope>
    <source>
        <strain evidence="6">ACCC05744</strain>
    </source>
</reference>
<dbReference type="Pfam" id="PF00072">
    <property type="entry name" value="Response_reg"/>
    <property type="match status" value="1"/>
</dbReference>
<evidence type="ECO:0000313" key="5">
    <source>
        <dbReference type="EMBL" id="KGE12368.1"/>
    </source>
</evidence>
<dbReference type="RefSeq" id="WP_037503577.1">
    <property type="nucleotide sequence ID" value="NZ_JJMU01000072.1"/>
</dbReference>
<sequence>MRINLGATEMEKLVLIIDDDGRNIFALRLALKSRGYAAIAASSVKEGLSLIKGDGNIRVVLMDMMMPEIDGYEAIRLLKADSDYADLPVIAVTAQAMAGDREKCIKAGARDYIAKPVDIDKLVAIIEEVC</sequence>
<protein>
    <submittedName>
        <fullName evidence="5">Response regulator receiver protein</fullName>
    </submittedName>
</protein>
<dbReference type="PANTHER" id="PTHR45339:SF1">
    <property type="entry name" value="HYBRID SIGNAL TRANSDUCTION HISTIDINE KINASE J"/>
    <property type="match status" value="1"/>
</dbReference>
<organism evidence="5 6">
    <name type="scientific">Sphingobacterium deserti</name>
    <dbReference type="NCBI Taxonomy" id="1229276"/>
    <lineage>
        <taxon>Bacteria</taxon>
        <taxon>Pseudomonadati</taxon>
        <taxon>Bacteroidota</taxon>
        <taxon>Sphingobacteriia</taxon>
        <taxon>Sphingobacteriales</taxon>
        <taxon>Sphingobacteriaceae</taxon>
        <taxon>Sphingobacterium</taxon>
    </lineage>
</organism>
<evidence type="ECO:0000256" key="2">
    <source>
        <dbReference type="ARBA" id="ARBA00023012"/>
    </source>
</evidence>
<feature type="domain" description="Response regulatory" evidence="4">
    <location>
        <begin position="13"/>
        <end position="130"/>
    </location>
</feature>
<dbReference type="EMBL" id="JJMU01000072">
    <property type="protein sequence ID" value="KGE12368.1"/>
    <property type="molecule type" value="Genomic_DNA"/>
</dbReference>
<reference evidence="5 6" key="2">
    <citation type="journal article" date="2015" name="PLoS ONE">
        <title>Whole-Genome Optical Mapping and Finished Genome Sequence of Sphingobacterium deserti sp. nov., a New Species Isolated from the Western Desert of China.</title>
        <authorList>
            <person name="Teng C."/>
            <person name="Zhou Z."/>
            <person name="Molnar I."/>
            <person name="Li X."/>
            <person name="Tang R."/>
            <person name="Chen M."/>
            <person name="Wang L."/>
            <person name="Su S."/>
            <person name="Zhang W."/>
            <person name="Lin M."/>
        </authorList>
    </citation>
    <scope>NUCLEOTIDE SEQUENCE [LARGE SCALE GENOMIC DNA]</scope>
    <source>
        <strain evidence="6">ACCC05744</strain>
    </source>
</reference>
<dbReference type="PANTHER" id="PTHR45339">
    <property type="entry name" value="HYBRID SIGNAL TRANSDUCTION HISTIDINE KINASE J"/>
    <property type="match status" value="1"/>
</dbReference>
<dbReference type="PROSITE" id="PS50110">
    <property type="entry name" value="RESPONSE_REGULATORY"/>
    <property type="match status" value="1"/>
</dbReference>